<organism evidence="4 5">
    <name type="scientific">Escallonia herrerae</name>
    <dbReference type="NCBI Taxonomy" id="1293975"/>
    <lineage>
        <taxon>Eukaryota</taxon>
        <taxon>Viridiplantae</taxon>
        <taxon>Streptophyta</taxon>
        <taxon>Embryophyta</taxon>
        <taxon>Tracheophyta</taxon>
        <taxon>Spermatophyta</taxon>
        <taxon>Magnoliopsida</taxon>
        <taxon>eudicotyledons</taxon>
        <taxon>Gunneridae</taxon>
        <taxon>Pentapetalae</taxon>
        <taxon>asterids</taxon>
        <taxon>campanulids</taxon>
        <taxon>Escalloniales</taxon>
        <taxon>Escalloniaceae</taxon>
        <taxon>Escallonia</taxon>
    </lineage>
</organism>
<feature type="region of interest" description="Disordered" evidence="2">
    <location>
        <begin position="1319"/>
        <end position="1361"/>
    </location>
</feature>
<feature type="compositionally biased region" description="Low complexity" evidence="2">
    <location>
        <begin position="1398"/>
        <end position="1409"/>
    </location>
</feature>
<feature type="coiled-coil region" evidence="1">
    <location>
        <begin position="1148"/>
        <end position="1190"/>
    </location>
</feature>
<feature type="region of interest" description="Disordered" evidence="2">
    <location>
        <begin position="346"/>
        <end position="386"/>
    </location>
</feature>
<dbReference type="Pfam" id="PF25029">
    <property type="entry name" value="MOM1"/>
    <property type="match status" value="1"/>
</dbReference>
<feature type="compositionally biased region" description="Basic and acidic residues" evidence="2">
    <location>
        <begin position="155"/>
        <end position="164"/>
    </location>
</feature>
<dbReference type="PANTHER" id="PTHR35116">
    <property type="entry name" value="HELICASE PROTEIN MOM1"/>
    <property type="match status" value="1"/>
</dbReference>
<feature type="compositionally biased region" description="Polar residues" evidence="2">
    <location>
        <begin position="68"/>
        <end position="78"/>
    </location>
</feature>
<dbReference type="InterPro" id="IPR039322">
    <property type="entry name" value="MOM1"/>
</dbReference>
<feature type="compositionally biased region" description="Polar residues" evidence="2">
    <location>
        <begin position="352"/>
        <end position="374"/>
    </location>
</feature>
<feature type="compositionally biased region" description="Low complexity" evidence="2">
    <location>
        <begin position="41"/>
        <end position="59"/>
    </location>
</feature>
<feature type="region of interest" description="Disordered" evidence="2">
    <location>
        <begin position="1398"/>
        <end position="1446"/>
    </location>
</feature>
<evidence type="ECO:0000256" key="2">
    <source>
        <dbReference type="SAM" id="MobiDB-lite"/>
    </source>
</evidence>
<keyword evidence="1" id="KW-0175">Coiled coil</keyword>
<evidence type="ECO:0000313" key="5">
    <source>
        <dbReference type="Proteomes" id="UP001188597"/>
    </source>
</evidence>
<dbReference type="Gene3D" id="6.10.250.1310">
    <property type="match status" value="1"/>
</dbReference>
<dbReference type="SUPFAM" id="SSF52540">
    <property type="entry name" value="P-loop containing nucleoside triphosphate hydrolases"/>
    <property type="match status" value="1"/>
</dbReference>
<feature type="compositionally biased region" description="Basic and acidic residues" evidence="2">
    <location>
        <begin position="222"/>
        <end position="248"/>
    </location>
</feature>
<feature type="compositionally biased region" description="Low complexity" evidence="2">
    <location>
        <begin position="118"/>
        <end position="134"/>
    </location>
</feature>
<proteinExistence type="predicted"/>
<feature type="compositionally biased region" description="Polar residues" evidence="2">
    <location>
        <begin position="1329"/>
        <end position="1340"/>
    </location>
</feature>
<feature type="compositionally biased region" description="Polar residues" evidence="2">
    <location>
        <begin position="208"/>
        <end position="220"/>
    </location>
</feature>
<evidence type="ECO:0000256" key="1">
    <source>
        <dbReference type="SAM" id="Coils"/>
    </source>
</evidence>
<reference evidence="4" key="1">
    <citation type="submission" date="2022-12" db="EMBL/GenBank/DDBJ databases">
        <title>Draft genome assemblies for two species of Escallonia (Escalloniales).</title>
        <authorList>
            <person name="Chanderbali A."/>
            <person name="Dervinis C."/>
            <person name="Anghel I."/>
            <person name="Soltis D."/>
            <person name="Soltis P."/>
            <person name="Zapata F."/>
        </authorList>
    </citation>
    <scope>NUCLEOTIDE SEQUENCE</scope>
    <source>
        <strain evidence="4">UCBG64.0493</strain>
        <tissue evidence="4">Leaf</tissue>
    </source>
</reference>
<dbReference type="GO" id="GO:0031507">
    <property type="term" value="P:heterochromatin formation"/>
    <property type="evidence" value="ECO:0007669"/>
    <property type="project" value="InterPro"/>
</dbReference>
<keyword evidence="5" id="KW-1185">Reference proteome</keyword>
<dbReference type="EMBL" id="JAVXUP010000018">
    <property type="protein sequence ID" value="KAK3042547.1"/>
    <property type="molecule type" value="Genomic_DNA"/>
</dbReference>
<feature type="region of interest" description="Disordered" evidence="2">
    <location>
        <begin position="1000"/>
        <end position="1034"/>
    </location>
</feature>
<protein>
    <recommendedName>
        <fullName evidence="3">MOM1 alpha-helical domain-containing protein</fullName>
    </recommendedName>
</protein>
<feature type="compositionally biased region" description="Pro residues" evidence="2">
    <location>
        <begin position="1410"/>
        <end position="1425"/>
    </location>
</feature>
<evidence type="ECO:0000259" key="3">
    <source>
        <dbReference type="Pfam" id="PF25029"/>
    </source>
</evidence>
<feature type="compositionally biased region" description="Basic and acidic residues" evidence="2">
    <location>
        <begin position="283"/>
        <end position="292"/>
    </location>
</feature>
<gene>
    <name evidence="4" type="ORF">RJ639_001541</name>
</gene>
<dbReference type="InterPro" id="IPR027417">
    <property type="entry name" value="P-loop_NTPase"/>
</dbReference>
<feature type="region of interest" description="Disordered" evidence="2">
    <location>
        <begin position="18"/>
        <end position="253"/>
    </location>
</feature>
<accession>A0AA88X9K4</accession>
<feature type="region of interest" description="Disordered" evidence="2">
    <location>
        <begin position="792"/>
        <end position="816"/>
    </location>
</feature>
<evidence type="ECO:0000313" key="4">
    <source>
        <dbReference type="EMBL" id="KAK3042547.1"/>
    </source>
</evidence>
<dbReference type="InterPro" id="IPR056882">
    <property type="entry name" value="MOM1_dom"/>
</dbReference>
<name>A0AA88X9K4_9ASTE</name>
<feature type="region of interest" description="Disordered" evidence="2">
    <location>
        <begin position="322"/>
        <end position="341"/>
    </location>
</feature>
<dbReference type="Gene3D" id="3.40.50.300">
    <property type="entry name" value="P-loop containing nucleotide triphosphate hydrolases"/>
    <property type="match status" value="1"/>
</dbReference>
<sequence>MSIGGSLIRKTIAAEMMVNDSRSRRKSRDFETNSSKKKLSNGKGSSASGSGTGDTSSIRRSTRETPSKKQMTPSPSSTRKSERLEKLTPVSPPKKMKSERQGVPSPLRRSDRGKIQTSSSSSSLKNSGSGPGSSAMKQKKGGTEKGVKQSTVETRQVRRSENHNLEIVGGKAKRMDGHTFKAFFKIQRTMDTASDNDEVLERPDKLSQVDSSSGAGNGSMQVEDRHDEGDECSGRAGEELRNGCERASDGAIGRSSAYKKLDMEAPGICVEIQLSSSSRKHRSAEESCRPSDGDEETLGDSEAVLVGRSAENNWQTPELKFAASVGKSPESDIDQGSGDRCLQYKRKRSTTDMDSSPSSGCKGQDVSETGVSCSKRSRGDDDNQKQDVCNTTLNKEFCGTSHNEDRVGLEHCAATENCDGNTQQEKLSQDVAYDCKSDSSRFLEFWVPVQLSNVQLEQYCTTLLSNSIPLCSCSKNDPVGALRDILISTRKCCDHPYIVDPPLQSLITKGLPEVEYLDVGIQASGKLQLLDIILSEIRSRKLRVLILFQSIGGSGRDSIGDILDDFLRQRFGPDSYERVDGCLIPSKKQAALNKFNDKKSGRKESLALAKQHLDFSCKEEEANHVYSRLRLLKRMFLTRTKKNKESEDAEELPKEPLDVTHEQAPNYEMPMEEVPQSVKRVRKKCEKRMKRLQQQHQEEVQEFHRIWEEKRTQLKKEHRVESALVRSIHSHLRIDKLKILDNEYTEKMEEHKRQKDMSLKDLEAKQLVAINDERQKASHLLLEAKSSISEDRAHCSKSENQAKYTPASDHEAFKDPDKVVPVPKHVVEAAAPDGRVHNMIMGSSSPADTPVNLANGVGSCTETVLVSPTSKNDRLETAASKTSGPMFEERNRVGSLTNGCDTIVSSSPHNSDMQLFDGIQGEETVVDEVVGVIASVETDTPAIESCGYNDAGTTIGFKPHDAAETQNAGRNNSISCNSVPLVEAVVSPACYHSLPENLPSTSTSLRRGHSQPHITPASGLADEPHSPSQNVETSSQLVVQAAGLSDPTVSQTGERPLENNLPDILSAGRILNRPSSRLRSSSQNADLPQAVQDSAEPLNHALLQSGVNITSVQGLSNVPLHSELQGTFRTLTLPMYADPLQNEMERIRKETEQTIKIHEDTKVRLKSECEKELEAMIAQIRSKYEAQLQNIEAAFVLRKNELEANQNKVLMNKILADAFRSKCLDLRPSGALGTQQVMPPSFLQQLQQVQAQPALRTSGFSGSSLAGQPATSHQITPLPLHIVHQSAAVASTLASQPASTLHIAAPPLQIVHQSAALFSSTPSRPPSINPMTPFSSTASRPHNIDPLTPISSSPARPPSINPINLSTGNLRVGAEIRAPAPHLQPFRRVVPSQQALGTLPTTSSSLHLPLPLPRPPLSTPPPPTPTNHSSLNRQPQPETAGALPVNNSSALSALELLMDMDNRQNTPRPNILPLPPNVASTFQQLDLSEFGIGSGIRVSSAPLVAETDVVCLSDDD</sequence>
<feature type="region of interest" description="Disordered" evidence="2">
    <location>
        <begin position="273"/>
        <end position="317"/>
    </location>
</feature>
<dbReference type="Proteomes" id="UP001188597">
    <property type="component" value="Unassembled WGS sequence"/>
</dbReference>
<comment type="caution">
    <text evidence="4">The sequence shown here is derived from an EMBL/GenBank/DDBJ whole genome shotgun (WGS) entry which is preliminary data.</text>
</comment>
<feature type="domain" description="MOM1 alpha-helical" evidence="3">
    <location>
        <begin position="598"/>
        <end position="651"/>
    </location>
</feature>
<dbReference type="PANTHER" id="PTHR35116:SF2">
    <property type="entry name" value="ATP-DEPENDENT HELICASE FAMILY PROTEIN-RELATED"/>
    <property type="match status" value="1"/>
</dbReference>